<organism evidence="6 7">
    <name type="scientific">Oceanirhabdus seepicola</name>
    <dbReference type="NCBI Taxonomy" id="2828781"/>
    <lineage>
        <taxon>Bacteria</taxon>
        <taxon>Bacillati</taxon>
        <taxon>Bacillota</taxon>
        <taxon>Clostridia</taxon>
        <taxon>Eubacteriales</taxon>
        <taxon>Clostridiaceae</taxon>
        <taxon>Oceanirhabdus</taxon>
    </lineage>
</organism>
<proteinExistence type="predicted"/>
<reference evidence="6" key="1">
    <citation type="journal article" date="2021" name="mSystems">
        <title>Bacteria and Archaea Synergistically Convert Glycine Betaine to Biogenic Methane in the Formosa Cold Seep of the South China Sea.</title>
        <authorList>
            <person name="Li L."/>
            <person name="Zhang W."/>
            <person name="Zhang S."/>
            <person name="Song L."/>
            <person name="Sun Q."/>
            <person name="Zhang H."/>
            <person name="Xiang H."/>
            <person name="Dong X."/>
        </authorList>
    </citation>
    <scope>NUCLEOTIDE SEQUENCE</scope>
    <source>
        <strain evidence="6">ZWT</strain>
    </source>
</reference>
<keyword evidence="7" id="KW-1185">Reference proteome</keyword>
<name>A0A9J6P9U0_9CLOT</name>
<keyword evidence="4" id="KW-0175">Coiled coil</keyword>
<dbReference type="PRINTS" id="PR00598">
    <property type="entry name" value="HTHMARR"/>
</dbReference>
<dbReference type="Gene3D" id="1.10.10.10">
    <property type="entry name" value="Winged helix-like DNA-binding domain superfamily/Winged helix DNA-binding domain"/>
    <property type="match status" value="1"/>
</dbReference>
<evidence type="ECO:0000313" key="6">
    <source>
        <dbReference type="EMBL" id="MCM1992820.1"/>
    </source>
</evidence>
<keyword evidence="3" id="KW-0804">Transcription</keyword>
<dbReference type="PANTHER" id="PTHR42756">
    <property type="entry name" value="TRANSCRIPTIONAL REGULATOR, MARR"/>
    <property type="match status" value="1"/>
</dbReference>
<dbReference type="GO" id="GO:0003700">
    <property type="term" value="F:DNA-binding transcription factor activity"/>
    <property type="evidence" value="ECO:0007669"/>
    <property type="project" value="InterPro"/>
</dbReference>
<dbReference type="GO" id="GO:0003677">
    <property type="term" value="F:DNA binding"/>
    <property type="evidence" value="ECO:0007669"/>
    <property type="project" value="UniProtKB-KW"/>
</dbReference>
<keyword evidence="2" id="KW-0238">DNA-binding</keyword>
<dbReference type="SMART" id="SM00347">
    <property type="entry name" value="HTH_MARR"/>
    <property type="match status" value="1"/>
</dbReference>
<evidence type="ECO:0000256" key="3">
    <source>
        <dbReference type="ARBA" id="ARBA00023163"/>
    </source>
</evidence>
<keyword evidence="1" id="KW-0805">Transcription regulation</keyword>
<feature type="domain" description="HTH marR-type" evidence="5">
    <location>
        <begin position="1"/>
        <end position="135"/>
    </location>
</feature>
<dbReference type="AlphaFoldDB" id="A0A9J6P9U0"/>
<evidence type="ECO:0000256" key="1">
    <source>
        <dbReference type="ARBA" id="ARBA00023015"/>
    </source>
</evidence>
<evidence type="ECO:0000256" key="4">
    <source>
        <dbReference type="SAM" id="Coils"/>
    </source>
</evidence>
<dbReference type="Proteomes" id="UP001056429">
    <property type="component" value="Unassembled WGS sequence"/>
</dbReference>
<dbReference type="RefSeq" id="WP_250861986.1">
    <property type="nucleotide sequence ID" value="NZ_JAGSOJ010000007.1"/>
</dbReference>
<dbReference type="InterPro" id="IPR036388">
    <property type="entry name" value="WH-like_DNA-bd_sf"/>
</dbReference>
<dbReference type="Pfam" id="PF01047">
    <property type="entry name" value="MarR"/>
    <property type="match status" value="1"/>
</dbReference>
<gene>
    <name evidence="6" type="ORF">KDK92_24135</name>
</gene>
<dbReference type="EMBL" id="JAGSOJ010000007">
    <property type="protein sequence ID" value="MCM1992820.1"/>
    <property type="molecule type" value="Genomic_DNA"/>
</dbReference>
<evidence type="ECO:0000313" key="7">
    <source>
        <dbReference type="Proteomes" id="UP001056429"/>
    </source>
</evidence>
<feature type="coiled-coil region" evidence="4">
    <location>
        <begin position="42"/>
        <end position="73"/>
    </location>
</feature>
<dbReference type="InterPro" id="IPR023187">
    <property type="entry name" value="Tscrpt_reg_MarR-type_CS"/>
</dbReference>
<dbReference type="PROSITE" id="PS50995">
    <property type="entry name" value="HTH_MARR_2"/>
    <property type="match status" value="1"/>
</dbReference>
<dbReference type="SUPFAM" id="SSF46785">
    <property type="entry name" value="Winged helix' DNA-binding domain"/>
    <property type="match status" value="1"/>
</dbReference>
<dbReference type="InterPro" id="IPR000835">
    <property type="entry name" value="HTH_MarR-typ"/>
</dbReference>
<evidence type="ECO:0000256" key="2">
    <source>
        <dbReference type="ARBA" id="ARBA00023125"/>
    </source>
</evidence>
<protein>
    <submittedName>
        <fullName evidence="6">MarR family transcriptional regulator</fullName>
    </submittedName>
</protein>
<reference evidence="6" key="2">
    <citation type="submission" date="2021-04" db="EMBL/GenBank/DDBJ databases">
        <authorList>
            <person name="Dong X."/>
        </authorList>
    </citation>
    <scope>NUCLEOTIDE SEQUENCE</scope>
    <source>
        <strain evidence="6">ZWT</strain>
    </source>
</reference>
<comment type="caution">
    <text evidence="6">The sequence shown here is derived from an EMBL/GenBank/DDBJ whole genome shotgun (WGS) entry which is preliminary data.</text>
</comment>
<dbReference type="PROSITE" id="PS01117">
    <property type="entry name" value="HTH_MARR_1"/>
    <property type="match status" value="1"/>
</dbReference>
<accession>A0A9J6P9U0</accession>
<dbReference type="PANTHER" id="PTHR42756:SF1">
    <property type="entry name" value="TRANSCRIPTIONAL REPRESSOR OF EMRAB OPERON"/>
    <property type="match status" value="1"/>
</dbReference>
<evidence type="ECO:0000259" key="5">
    <source>
        <dbReference type="PROSITE" id="PS50995"/>
    </source>
</evidence>
<sequence>MDFLVALGIIRERINKELQNKLKENGIGINCGHIWIISLVYLNDGKIEIKELVRQLEKKKSTVTEMINTLEKNGFLVKYQSTEDKRVYFVETTAKANEMKPLILDIIKGIKNRLLKSFLEEEQEVLNSYLERMVNNI</sequence>
<dbReference type="InterPro" id="IPR036390">
    <property type="entry name" value="WH_DNA-bd_sf"/>
</dbReference>